<gene>
    <name evidence="6" type="primary">gloA_2</name>
    <name evidence="6" type="ORF">MPOCJGCO_3943</name>
</gene>
<evidence type="ECO:0000256" key="1">
    <source>
        <dbReference type="ARBA" id="ARBA00030291"/>
    </source>
</evidence>
<evidence type="ECO:0000256" key="2">
    <source>
        <dbReference type="ARBA" id="ARBA00030892"/>
    </source>
</evidence>
<proteinExistence type="predicted"/>
<dbReference type="PROSITE" id="PS51819">
    <property type="entry name" value="VOC"/>
    <property type="match status" value="1"/>
</dbReference>
<dbReference type="SUPFAM" id="SSF54593">
    <property type="entry name" value="Glyoxalase/Bleomycin resistance protein/Dihydroxybiphenyl dioxygenase"/>
    <property type="match status" value="1"/>
</dbReference>
<evidence type="ECO:0000259" key="5">
    <source>
        <dbReference type="PROSITE" id="PS51819"/>
    </source>
</evidence>
<dbReference type="GO" id="GO:0016829">
    <property type="term" value="F:lyase activity"/>
    <property type="evidence" value="ECO:0007669"/>
    <property type="project" value="UniProtKB-KW"/>
</dbReference>
<protein>
    <recommendedName>
        <fullName evidence="2">Aldoketomutase</fullName>
    </recommendedName>
    <alternativeName>
        <fullName evidence="1">Ketone-aldehyde mutase</fullName>
    </alternativeName>
    <alternativeName>
        <fullName evidence="3">Methylglyoxalase</fullName>
    </alternativeName>
    <alternativeName>
        <fullName evidence="4">S-D-lactoylglutathione methylglyoxal lyase</fullName>
    </alternativeName>
</protein>
<sequence length="131" mass="14839">MAKPVHAMIRVLEEARACDYYARAFGLMVADRFDFPDFTLLYLRDQSSTFELELTVNKDRTAPYDLGDGYGHVAVTVEDVAAEHARFTREGLPATAVKSLEHGDRTLARFFFATDPDGYRIEVIQRGGRFL</sequence>
<dbReference type="InterPro" id="IPR029068">
    <property type="entry name" value="Glyas_Bleomycin-R_OHBP_Dase"/>
</dbReference>
<comment type="caution">
    <text evidence="6">The sequence shown here is derived from an EMBL/GenBank/DDBJ whole genome shotgun (WGS) entry which is preliminary data.</text>
</comment>
<dbReference type="Pfam" id="PF00903">
    <property type="entry name" value="Glyoxalase"/>
    <property type="match status" value="1"/>
</dbReference>
<dbReference type="EMBL" id="BPRB01000248">
    <property type="protein sequence ID" value="GJE61817.1"/>
    <property type="molecule type" value="Genomic_DNA"/>
</dbReference>
<dbReference type="Gene3D" id="3.10.180.10">
    <property type="entry name" value="2,3-Dihydroxybiphenyl 1,2-Dioxygenase, domain 1"/>
    <property type="match status" value="1"/>
</dbReference>
<accession>A0ABQ4U3T7</accession>
<keyword evidence="6" id="KW-0456">Lyase</keyword>
<reference evidence="6" key="2">
    <citation type="submission" date="2021-08" db="EMBL/GenBank/DDBJ databases">
        <authorList>
            <person name="Tani A."/>
            <person name="Ola A."/>
            <person name="Ogura Y."/>
            <person name="Katsura K."/>
            <person name="Hayashi T."/>
        </authorList>
    </citation>
    <scope>NUCLEOTIDE SEQUENCE</scope>
    <source>
        <strain evidence="6">DSM 23632</strain>
    </source>
</reference>
<dbReference type="RefSeq" id="WP_238184374.1">
    <property type="nucleotide sequence ID" value="NZ_BPRB01000248.1"/>
</dbReference>
<reference evidence="6" key="1">
    <citation type="journal article" date="2021" name="Front. Microbiol.">
        <title>Comprehensive Comparative Genomics and Phenotyping of Methylobacterium Species.</title>
        <authorList>
            <person name="Alessa O."/>
            <person name="Ogura Y."/>
            <person name="Fujitani Y."/>
            <person name="Takami H."/>
            <person name="Hayashi T."/>
            <person name="Sahin N."/>
            <person name="Tani A."/>
        </authorList>
    </citation>
    <scope>NUCLEOTIDE SEQUENCE</scope>
    <source>
        <strain evidence="6">DSM 23632</strain>
    </source>
</reference>
<evidence type="ECO:0000313" key="7">
    <source>
        <dbReference type="Proteomes" id="UP001055057"/>
    </source>
</evidence>
<evidence type="ECO:0000256" key="4">
    <source>
        <dbReference type="ARBA" id="ARBA00033298"/>
    </source>
</evidence>
<evidence type="ECO:0000256" key="3">
    <source>
        <dbReference type="ARBA" id="ARBA00032460"/>
    </source>
</evidence>
<keyword evidence="7" id="KW-1185">Reference proteome</keyword>
<name>A0ABQ4U3T7_9HYPH</name>
<dbReference type="PANTHER" id="PTHR46036">
    <property type="entry name" value="LACTOYLGLUTATHIONE LYASE"/>
    <property type="match status" value="1"/>
</dbReference>
<dbReference type="Proteomes" id="UP001055057">
    <property type="component" value="Unassembled WGS sequence"/>
</dbReference>
<organism evidence="6 7">
    <name type="scientific">Methylobacterium trifolii</name>
    <dbReference type="NCBI Taxonomy" id="1003092"/>
    <lineage>
        <taxon>Bacteria</taxon>
        <taxon>Pseudomonadati</taxon>
        <taxon>Pseudomonadota</taxon>
        <taxon>Alphaproteobacteria</taxon>
        <taxon>Hyphomicrobiales</taxon>
        <taxon>Methylobacteriaceae</taxon>
        <taxon>Methylobacterium</taxon>
    </lineage>
</organism>
<feature type="domain" description="VOC" evidence="5">
    <location>
        <begin position="3"/>
        <end position="126"/>
    </location>
</feature>
<dbReference type="InterPro" id="IPR004360">
    <property type="entry name" value="Glyas_Fos-R_dOase_dom"/>
</dbReference>
<dbReference type="InterPro" id="IPR037523">
    <property type="entry name" value="VOC_core"/>
</dbReference>
<evidence type="ECO:0000313" key="6">
    <source>
        <dbReference type="EMBL" id="GJE61817.1"/>
    </source>
</evidence>
<dbReference type="PANTHER" id="PTHR46036:SF5">
    <property type="entry name" value="LACTOYLGLUTATHIONE LYASE"/>
    <property type="match status" value="1"/>
</dbReference>